<keyword evidence="4" id="KW-1185">Reference proteome</keyword>
<dbReference type="Pfam" id="PF20231">
    <property type="entry name" value="DUF6589"/>
    <property type="match status" value="1"/>
</dbReference>
<feature type="domain" description="DUF6589" evidence="2">
    <location>
        <begin position="358"/>
        <end position="666"/>
    </location>
</feature>
<name>A0A3N4HLN4_ASCIM</name>
<reference evidence="3 4" key="1">
    <citation type="journal article" date="2018" name="Nat. Ecol. Evol.">
        <title>Pezizomycetes genomes reveal the molecular basis of ectomycorrhizal truffle lifestyle.</title>
        <authorList>
            <person name="Murat C."/>
            <person name="Payen T."/>
            <person name="Noel B."/>
            <person name="Kuo A."/>
            <person name="Morin E."/>
            <person name="Chen J."/>
            <person name="Kohler A."/>
            <person name="Krizsan K."/>
            <person name="Balestrini R."/>
            <person name="Da Silva C."/>
            <person name="Montanini B."/>
            <person name="Hainaut M."/>
            <person name="Levati E."/>
            <person name="Barry K.W."/>
            <person name="Belfiori B."/>
            <person name="Cichocki N."/>
            <person name="Clum A."/>
            <person name="Dockter R.B."/>
            <person name="Fauchery L."/>
            <person name="Guy J."/>
            <person name="Iotti M."/>
            <person name="Le Tacon F."/>
            <person name="Lindquist E.A."/>
            <person name="Lipzen A."/>
            <person name="Malagnac F."/>
            <person name="Mello A."/>
            <person name="Molinier V."/>
            <person name="Miyauchi S."/>
            <person name="Poulain J."/>
            <person name="Riccioni C."/>
            <person name="Rubini A."/>
            <person name="Sitrit Y."/>
            <person name="Splivallo R."/>
            <person name="Traeger S."/>
            <person name="Wang M."/>
            <person name="Zifcakova L."/>
            <person name="Wipf D."/>
            <person name="Zambonelli A."/>
            <person name="Paolocci F."/>
            <person name="Nowrousian M."/>
            <person name="Ottonello S."/>
            <person name="Baldrian P."/>
            <person name="Spatafora J.W."/>
            <person name="Henrissat B."/>
            <person name="Nagy L.G."/>
            <person name="Aury J.M."/>
            <person name="Wincker P."/>
            <person name="Grigoriev I.V."/>
            <person name="Bonfante P."/>
            <person name="Martin F.M."/>
        </authorList>
    </citation>
    <scope>NUCLEOTIDE SEQUENCE [LARGE SCALE GENOMIC DNA]</scope>
    <source>
        <strain evidence="3 4">RN42</strain>
    </source>
</reference>
<dbReference type="STRING" id="1160509.A0A3N4HLN4"/>
<accession>A0A3N4HLN4</accession>
<feature type="region of interest" description="Disordered" evidence="1">
    <location>
        <begin position="156"/>
        <end position="206"/>
    </location>
</feature>
<evidence type="ECO:0000256" key="1">
    <source>
        <dbReference type="SAM" id="MobiDB-lite"/>
    </source>
</evidence>
<organism evidence="3 4">
    <name type="scientific">Ascobolus immersus RN42</name>
    <dbReference type="NCBI Taxonomy" id="1160509"/>
    <lineage>
        <taxon>Eukaryota</taxon>
        <taxon>Fungi</taxon>
        <taxon>Dikarya</taxon>
        <taxon>Ascomycota</taxon>
        <taxon>Pezizomycotina</taxon>
        <taxon>Pezizomycetes</taxon>
        <taxon>Pezizales</taxon>
        <taxon>Ascobolaceae</taxon>
        <taxon>Ascobolus</taxon>
    </lineage>
</organism>
<gene>
    <name evidence="3" type="ORF">BJ508DRAFT_312650</name>
</gene>
<evidence type="ECO:0000313" key="4">
    <source>
        <dbReference type="Proteomes" id="UP000275078"/>
    </source>
</evidence>
<proteinExistence type="predicted"/>
<protein>
    <recommendedName>
        <fullName evidence="2">DUF6589 domain-containing protein</fullName>
    </recommendedName>
</protein>
<dbReference type="EMBL" id="ML119783">
    <property type="protein sequence ID" value="RPA74679.1"/>
    <property type="molecule type" value="Genomic_DNA"/>
</dbReference>
<dbReference type="Proteomes" id="UP000275078">
    <property type="component" value="Unassembled WGS sequence"/>
</dbReference>
<dbReference type="AlphaFoldDB" id="A0A3N4HLN4"/>
<dbReference type="InterPro" id="IPR046496">
    <property type="entry name" value="DUF6589"/>
</dbReference>
<evidence type="ECO:0000313" key="3">
    <source>
        <dbReference type="EMBL" id="RPA74679.1"/>
    </source>
</evidence>
<dbReference type="OrthoDB" id="5429102at2759"/>
<feature type="compositionally biased region" description="Acidic residues" evidence="1">
    <location>
        <begin position="163"/>
        <end position="172"/>
    </location>
</feature>
<sequence>MAPPVTIESHLQRKLEYINEVIQNLGLESALNVFRLEIQDAGENPRTTRAGRIRRIIRNGDLVDGIADILDSPALKTQSAKTAIARDSILMDRVILPIVCTDFAAEIQALGKKITAPTNKITPEDLETFDIGALKDVIVSEAPHFFHVASHIARSGRNKDLDETTEEEEDTSMGEGSSGNGSESDPDYEPPSEEDEDEDDLLADGKEGKKKDRELMVIVALLILAMSYNKFANFLQCIVGYFFLTTGVPKRTTAVLSRMRITVSYETITRAVKRISDCLAREYRQCTKTELHVQTWDNMHRTYSVKKRLLHKSQHMSHETQPFILFMHPDSGLTEPLRMHTIDRTRATELNVHHFLLDYGHLKKVAAHHAFTVLWHKYTPDIQRILKAKNIPKPCFAPVYQLPIKKSCIYPLPTLKIDEGSIAGNLTVMNAIDKELGLNGDFYVDNNILQLTSGDWLTVRNTRKALCQRVECRSAADRREFVEPTIGPFHYQMAAQRCIMGNYWGSTKDISFLSKSAGLIRDNKVDITCKQFQQCDHLLNDIGKGHVLAYAIDFTGCHSIDEFGIWMKNNSWTKFWGMIEEIVERIFNPTLIQERRYEPGTTKKKKPGAPLALRDILMYQKLDACQKEGDVGRLEKVMKYFNVMFQGSNQFNYAKETIHLTACLELMPSWTFRESGSPQ</sequence>
<feature type="compositionally biased region" description="Acidic residues" evidence="1">
    <location>
        <begin position="184"/>
        <end position="202"/>
    </location>
</feature>
<evidence type="ECO:0000259" key="2">
    <source>
        <dbReference type="Pfam" id="PF20231"/>
    </source>
</evidence>